<protein>
    <submittedName>
        <fullName evidence="3">Glycosyltransferase family 9 protein</fullName>
        <ecNumber evidence="3">2.4.-.-</ecNumber>
    </submittedName>
</protein>
<dbReference type="Proteomes" id="UP001549691">
    <property type="component" value="Unassembled WGS sequence"/>
</dbReference>
<dbReference type="GO" id="GO:0016757">
    <property type="term" value="F:glycosyltransferase activity"/>
    <property type="evidence" value="ECO:0007669"/>
    <property type="project" value="UniProtKB-KW"/>
</dbReference>
<keyword evidence="1 3" id="KW-0328">Glycosyltransferase</keyword>
<dbReference type="Gene3D" id="3.40.50.2000">
    <property type="entry name" value="Glycogen Phosphorylase B"/>
    <property type="match status" value="2"/>
</dbReference>
<dbReference type="EMBL" id="JBEWZI010000024">
    <property type="protein sequence ID" value="MET7015924.1"/>
    <property type="molecule type" value="Genomic_DNA"/>
</dbReference>
<name>A0ABV2TPR5_9RHOO</name>
<dbReference type="CDD" id="cd03789">
    <property type="entry name" value="GT9_LPS_heptosyltransferase"/>
    <property type="match status" value="1"/>
</dbReference>
<evidence type="ECO:0000313" key="4">
    <source>
        <dbReference type="Proteomes" id="UP001549691"/>
    </source>
</evidence>
<dbReference type="SUPFAM" id="SSF53756">
    <property type="entry name" value="UDP-Glycosyltransferase/glycogen phosphorylase"/>
    <property type="match status" value="1"/>
</dbReference>
<proteinExistence type="predicted"/>
<evidence type="ECO:0000256" key="1">
    <source>
        <dbReference type="ARBA" id="ARBA00022676"/>
    </source>
</evidence>
<keyword evidence="2 3" id="KW-0808">Transferase</keyword>
<comment type="caution">
    <text evidence="3">The sequence shown here is derived from an EMBL/GenBank/DDBJ whole genome shotgun (WGS) entry which is preliminary data.</text>
</comment>
<sequence>MSRLGTRLFILRGLARQLLAPRNWRRSRPAQPQRILVLHHLLLGDTLMLTPLLAKLAARYPQAERYLACAPAFAPLYANRPFGIQTLIWNPRLGEIASLQAAAPFDLVIIPAENRHSPLARALGAKWVIAFADDKPAWKNWLVDEARPFPQSPAAFGDFCAELIDGPAPAPYRTADWPLPAAAPFDAPVEPYAVLHLGASTPLKYWPAERWLALADWLVAQGITPVWSAGAKELELVRQADPQGRYRSFGGQLDLPQLAQLLAKARLMVCPDTGVTHLARIAGVPTVALFGPGSSLISGAGEYWRDSPFTALSIDIACRNQTNTFRRQAAWIQRCSRSFGPAANQCAEARCMQGITLEVVQAACAERLDGG</sequence>
<dbReference type="PANTHER" id="PTHR30160">
    <property type="entry name" value="TETRAACYLDISACCHARIDE 4'-KINASE-RELATED"/>
    <property type="match status" value="1"/>
</dbReference>
<dbReference type="RefSeq" id="WP_354602383.1">
    <property type="nucleotide sequence ID" value="NZ_JBEWZI010000024.1"/>
</dbReference>
<accession>A0ABV2TPR5</accession>
<keyword evidence="4" id="KW-1185">Reference proteome</keyword>
<dbReference type="PANTHER" id="PTHR30160:SF1">
    <property type="entry name" value="LIPOPOLYSACCHARIDE 1,2-N-ACETYLGLUCOSAMINETRANSFERASE-RELATED"/>
    <property type="match status" value="1"/>
</dbReference>
<dbReference type="EC" id="2.4.-.-" evidence="3"/>
<evidence type="ECO:0000256" key="2">
    <source>
        <dbReference type="ARBA" id="ARBA00022679"/>
    </source>
</evidence>
<evidence type="ECO:0000313" key="3">
    <source>
        <dbReference type="EMBL" id="MET7015924.1"/>
    </source>
</evidence>
<organism evidence="3 4">
    <name type="scientific">Uliginosibacterium flavum</name>
    <dbReference type="NCBI Taxonomy" id="1396831"/>
    <lineage>
        <taxon>Bacteria</taxon>
        <taxon>Pseudomonadati</taxon>
        <taxon>Pseudomonadota</taxon>
        <taxon>Betaproteobacteria</taxon>
        <taxon>Rhodocyclales</taxon>
        <taxon>Zoogloeaceae</taxon>
        <taxon>Uliginosibacterium</taxon>
    </lineage>
</organism>
<dbReference type="InterPro" id="IPR051199">
    <property type="entry name" value="LPS_LOS_Heptosyltrfase"/>
</dbReference>
<gene>
    <name evidence="3" type="ORF">ABXR19_17165</name>
</gene>
<dbReference type="InterPro" id="IPR002201">
    <property type="entry name" value="Glyco_trans_9"/>
</dbReference>
<dbReference type="Pfam" id="PF01075">
    <property type="entry name" value="Glyco_transf_9"/>
    <property type="match status" value="1"/>
</dbReference>
<reference evidence="3 4" key="1">
    <citation type="submission" date="2024-07" db="EMBL/GenBank/DDBJ databases">
        <title>Uliginosibacterium flavum JJ3220;KACC:17644.</title>
        <authorList>
            <person name="Kim M.K."/>
        </authorList>
    </citation>
    <scope>NUCLEOTIDE SEQUENCE [LARGE SCALE GENOMIC DNA]</scope>
    <source>
        <strain evidence="3 4">KACC:17644</strain>
    </source>
</reference>